<keyword evidence="1" id="KW-0812">Transmembrane</keyword>
<evidence type="ECO:0000313" key="3">
    <source>
        <dbReference type="Proteomes" id="UP000218287"/>
    </source>
</evidence>
<gene>
    <name evidence="2" type="ORF">NIES21_56910</name>
</gene>
<keyword evidence="2" id="KW-0614">Plasmid</keyword>
<reference evidence="2 3" key="1">
    <citation type="submission" date="2017-06" db="EMBL/GenBank/DDBJ databases">
        <title>Genome sequencing of cyanobaciteial culture collection at National Institute for Environmental Studies (NIES).</title>
        <authorList>
            <person name="Hirose Y."/>
            <person name="Shimura Y."/>
            <person name="Fujisawa T."/>
            <person name="Nakamura Y."/>
            <person name="Kawachi M."/>
        </authorList>
    </citation>
    <scope>NUCLEOTIDE SEQUENCE [LARGE SCALE GENOMIC DNA]</scope>
    <source>
        <strain evidence="2 3">NIES-21</strain>
        <plasmid evidence="3">Plasmid1 dna</plasmid>
    </source>
</reference>
<accession>A0A1Z4GQM1</accession>
<evidence type="ECO:0000313" key="2">
    <source>
        <dbReference type="EMBL" id="BAY19821.1"/>
    </source>
</evidence>
<dbReference type="AlphaFoldDB" id="A0A1Z4GQM1"/>
<dbReference type="Proteomes" id="UP000218287">
    <property type="component" value="Plasmid Plasmid1 dna"/>
</dbReference>
<feature type="transmembrane region" description="Helical" evidence="1">
    <location>
        <begin position="45"/>
        <end position="61"/>
    </location>
</feature>
<dbReference type="Pfam" id="PF11666">
    <property type="entry name" value="DUF2933"/>
    <property type="match status" value="1"/>
</dbReference>
<keyword evidence="1" id="KW-0472">Membrane</keyword>
<dbReference type="EMBL" id="AP018175">
    <property type="protein sequence ID" value="BAY19821.1"/>
    <property type="molecule type" value="Genomic_DNA"/>
</dbReference>
<dbReference type="InterPro" id="IPR021682">
    <property type="entry name" value="DUF2933"/>
</dbReference>
<keyword evidence="1" id="KW-1133">Transmembrane helix</keyword>
<keyword evidence="3" id="KW-1185">Reference proteome</keyword>
<evidence type="ECO:0008006" key="4">
    <source>
        <dbReference type="Google" id="ProtNLM"/>
    </source>
</evidence>
<proteinExistence type="predicted"/>
<feature type="transmembrane region" description="Helical" evidence="1">
    <location>
        <begin position="21"/>
        <end position="39"/>
    </location>
</feature>
<sequence length="80" mass="8937">MVHQHNHQSSQDSWWRSPAKIALFVFLAIAAFFLITEHLAHLAGILPYLLLLACPFMHLFMHGGHGGHGGHNDGNNRSSR</sequence>
<name>A0A1Z4GQM1_9CYAN</name>
<geneLocation type="plasmid" evidence="3">
    <name>Plasmid1 dna</name>
</geneLocation>
<organism evidence="2 3">
    <name type="scientific">Anabaenopsis circularis NIES-21</name>
    <dbReference type="NCBI Taxonomy" id="1085406"/>
    <lineage>
        <taxon>Bacteria</taxon>
        <taxon>Bacillati</taxon>
        <taxon>Cyanobacteriota</taxon>
        <taxon>Cyanophyceae</taxon>
        <taxon>Nostocales</taxon>
        <taxon>Nodulariaceae</taxon>
        <taxon>Anabaenopsis</taxon>
    </lineage>
</organism>
<evidence type="ECO:0000256" key="1">
    <source>
        <dbReference type="SAM" id="Phobius"/>
    </source>
</evidence>
<protein>
    <recommendedName>
        <fullName evidence="4">DUF2933 domain-containing protein</fullName>
    </recommendedName>
</protein>